<evidence type="ECO:0000256" key="5">
    <source>
        <dbReference type="ARBA" id="ARBA00023242"/>
    </source>
</evidence>
<organism evidence="6">
    <name type="scientific">Encephalitozoon cuniculi</name>
    <name type="common">Microsporidian parasite</name>
    <dbReference type="NCBI Taxonomy" id="6035"/>
    <lineage>
        <taxon>Eukaryota</taxon>
        <taxon>Fungi</taxon>
        <taxon>Fungi incertae sedis</taxon>
        <taxon>Microsporidia</taxon>
        <taxon>Unikaryonidae</taxon>
        <taxon>Encephalitozoon</taxon>
    </lineage>
</organism>
<dbReference type="SUPFAM" id="SSF48371">
    <property type="entry name" value="ARM repeat"/>
    <property type="match status" value="2"/>
</dbReference>
<dbReference type="InterPro" id="IPR038739">
    <property type="entry name" value="ARMC8/Vid28"/>
</dbReference>
<dbReference type="GO" id="GO:0005737">
    <property type="term" value="C:cytoplasm"/>
    <property type="evidence" value="ECO:0007669"/>
    <property type="project" value="UniProtKB-SubCell"/>
</dbReference>
<dbReference type="VEuPathDB" id="MicrosporidiaDB:M970_050030"/>
<dbReference type="GO" id="GO:0005634">
    <property type="term" value="C:nucleus"/>
    <property type="evidence" value="ECO:0007669"/>
    <property type="project" value="UniProtKB-SubCell"/>
</dbReference>
<keyword evidence="4" id="KW-0677">Repeat</keyword>
<dbReference type="VEuPathDB" id="MicrosporidiaDB:AEWR_050030"/>
<dbReference type="Gene3D" id="1.25.10.10">
    <property type="entry name" value="Leucine-rich Repeat Variant"/>
    <property type="match status" value="1"/>
</dbReference>
<evidence type="ECO:0000256" key="2">
    <source>
        <dbReference type="ARBA" id="ARBA00004496"/>
    </source>
</evidence>
<dbReference type="AlphaFoldDB" id="M1K7Y4"/>
<dbReference type="VEuPathDB" id="MicrosporidiaDB:AEWD_050030"/>
<evidence type="ECO:0000256" key="3">
    <source>
        <dbReference type="ARBA" id="ARBA00022490"/>
    </source>
</evidence>
<dbReference type="PANTHER" id="PTHR15651">
    <property type="entry name" value="ARMADILLO REPEAT-CONTAINING PROTEIN 8"/>
    <property type="match status" value="1"/>
</dbReference>
<evidence type="ECO:0000313" key="6">
    <source>
        <dbReference type="EMBL" id="AGE95362.1"/>
    </source>
</evidence>
<dbReference type="GO" id="GO:0034657">
    <property type="term" value="C:GID complex"/>
    <property type="evidence" value="ECO:0007669"/>
    <property type="project" value="TreeGrafter"/>
</dbReference>
<accession>M1K7Y4</accession>
<name>M1K7Y4_ENCCN</name>
<sequence length="658" mass="75847">MLIGRCIRLKEGVRKSTMNHGASAFHDDPFGVIDCSRDEQALFLKSLRDRITCNEREKTLLFETGFTKERDFNGSAEENCMSLEILALLSTSRCQNTREGVRACIPQIFEFIKSQSLPPSSIHISMFRSFRIIISETDQASFYDKYLAFFLSVIEIEHQSLCLNAIKNEVIELLYRMLETDTRVKARLRSRRVIKILCNPDLHGIKLLNELIDEGVGKHVKIGRILKRVDDSNVKNKLEVLSCCVKLYRMSHSEDTRIMERILYELDELAQYRKESLVLIGFVVQDDVQAQLFCKDIELVSKIVDRFHETKPSELTPELLFCMYSLTAGLEENRKIAARSKMIPSVFGTFKTKVNRKQVDLDFVMIVLFLKSMTKSITFLRSGLLDYPIVELLIDALDNEFPDTIDGIDKMVPVENLGAGFIEKSILGVLVNLVMEYGDYKNKFIASNGVEKVLSYTFKFPHTVLQIFKNFLYDTSFNSKEVFIKATDRRFFKRFIDMYEENKDMEILEGCFNLMRNLLCDDTLDYIVQSYEDMIDSIFLYLDEFAGRTPISEGSKEEHVLLQILYTIVNLSANSDKFKSLVLTTRHLDNMKKVSTTRNLSIAFIWIIINLSWKEDGSEDRIQILCANGIREWLVKIQAKDSILADKIGTALENLRLA</sequence>
<dbReference type="GO" id="GO:0043161">
    <property type="term" value="P:proteasome-mediated ubiquitin-dependent protein catabolic process"/>
    <property type="evidence" value="ECO:0007669"/>
    <property type="project" value="TreeGrafter"/>
</dbReference>
<protein>
    <submittedName>
        <fullName evidence="6">Uncharacterized protein</fullName>
    </submittedName>
</protein>
<keyword evidence="5" id="KW-0539">Nucleus</keyword>
<dbReference type="EMBL" id="KC513607">
    <property type="protein sequence ID" value="AGE95362.1"/>
    <property type="molecule type" value="Genomic_DNA"/>
</dbReference>
<evidence type="ECO:0000256" key="1">
    <source>
        <dbReference type="ARBA" id="ARBA00004123"/>
    </source>
</evidence>
<dbReference type="InterPro" id="IPR016024">
    <property type="entry name" value="ARM-type_fold"/>
</dbReference>
<gene>
    <name evidence="6" type="ORF">ECU05_0080</name>
</gene>
<dbReference type="VEuPathDB" id="MicrosporidiaDB:AEWQ_050030"/>
<evidence type="ECO:0000256" key="4">
    <source>
        <dbReference type="ARBA" id="ARBA00022737"/>
    </source>
</evidence>
<proteinExistence type="predicted"/>
<reference evidence="6" key="1">
    <citation type="journal article" date="2013" name="Eukaryot. Cell">
        <title>Extremely Reduced Levels of Heterozygosity in the Vertebrate Pathogen Encephalitozoon cuniculi.</title>
        <authorList>
            <person name="Selman M."/>
            <person name="Sak B."/>
            <person name="Kvac M."/>
            <person name="Farinelli L."/>
            <person name="Weiss L.M."/>
            <person name="Corradi N."/>
        </authorList>
    </citation>
    <scope>NUCLEOTIDE SEQUENCE</scope>
</reference>
<comment type="subcellular location">
    <subcellularLocation>
        <location evidence="2">Cytoplasm</location>
    </subcellularLocation>
    <subcellularLocation>
        <location evidence="1">Nucleus</location>
    </subcellularLocation>
</comment>
<dbReference type="InterPro" id="IPR011989">
    <property type="entry name" value="ARM-like"/>
</dbReference>
<dbReference type="PANTHER" id="PTHR15651:SF7">
    <property type="entry name" value="ARMADILLO REPEAT-CONTAINING PROTEIN 8"/>
    <property type="match status" value="1"/>
</dbReference>
<dbReference type="VEuPathDB" id="MicrosporidiaDB:ECU05_0080"/>
<keyword evidence="3" id="KW-0963">Cytoplasm</keyword>